<evidence type="ECO:0008006" key="5">
    <source>
        <dbReference type="Google" id="ProtNLM"/>
    </source>
</evidence>
<comment type="caution">
    <text evidence="3">The sequence shown here is derived from an EMBL/GenBank/DDBJ whole genome shotgun (WGS) entry which is preliminary data.</text>
</comment>
<evidence type="ECO:0000313" key="4">
    <source>
        <dbReference type="Proteomes" id="UP001432027"/>
    </source>
</evidence>
<dbReference type="Proteomes" id="UP001432027">
    <property type="component" value="Unassembled WGS sequence"/>
</dbReference>
<sequence>MPIMPNVRHRMKGGYEEVPRLDLSKSRRSTSPFRWLIRAIVLVIFAFLIYIGYRSIIGLTDSGLSDRERAALREGPSEDEKPTPRKNDKSLRPHMAIELPVPGKMACPGAVIKPSAKTPVDVNQVRPADITYIAALGDSITTGSLSYDLPEEYDLFERNFVGNSFDMGGDGGLETHLTLPNVLRHLNPALVGFSMGNGLDVKSAALNVAFPGRWSDDFPRQARELVERFKEYPAASVQSDWKLINFFIGTNDITGICRTNTGTDKETYKNFLLDAIKIIQKGVPRSIISLIGMWNLDFQWRASKIIYNSTYKCMGGRFEERAQERIVEYREALNELAADSSLQSRTQAVVVQRVFDDLTTPLKRSDGEYDVNFYATDVFHLSKYGNSLVAKQLWKQLISPVGSKNTTNNEMADTTPDLACPDKDCPFIRTIANSQHCVIPDYTTTVKPK</sequence>
<dbReference type="InterPro" id="IPR038885">
    <property type="entry name" value="PLB1"/>
</dbReference>
<dbReference type="EMBL" id="BTSX01000001">
    <property type="protein sequence ID" value="GMS82160.1"/>
    <property type="molecule type" value="Genomic_DNA"/>
</dbReference>
<dbReference type="Pfam" id="PF00657">
    <property type="entry name" value="Lipase_GDSL"/>
    <property type="match status" value="1"/>
</dbReference>
<dbReference type="PANTHER" id="PTHR21325:SF31">
    <property type="entry name" value="GH22081P-RELATED"/>
    <property type="match status" value="1"/>
</dbReference>
<dbReference type="AlphaFoldDB" id="A0AAV5SH31"/>
<keyword evidence="2" id="KW-0812">Transmembrane</keyword>
<dbReference type="PANTHER" id="PTHR21325">
    <property type="entry name" value="PHOSPHOLIPASE B, PLB1"/>
    <property type="match status" value="1"/>
</dbReference>
<name>A0AAV5SH31_9BILA</name>
<organism evidence="3 4">
    <name type="scientific">Pristionchus entomophagus</name>
    <dbReference type="NCBI Taxonomy" id="358040"/>
    <lineage>
        <taxon>Eukaryota</taxon>
        <taxon>Metazoa</taxon>
        <taxon>Ecdysozoa</taxon>
        <taxon>Nematoda</taxon>
        <taxon>Chromadorea</taxon>
        <taxon>Rhabditida</taxon>
        <taxon>Rhabditina</taxon>
        <taxon>Diplogasteromorpha</taxon>
        <taxon>Diplogasteroidea</taxon>
        <taxon>Neodiplogasteridae</taxon>
        <taxon>Pristionchus</taxon>
    </lineage>
</organism>
<protein>
    <recommendedName>
        <fullName evidence="5">Lipase</fullName>
    </recommendedName>
</protein>
<dbReference type="GO" id="GO:0006644">
    <property type="term" value="P:phospholipid metabolic process"/>
    <property type="evidence" value="ECO:0007669"/>
    <property type="project" value="TreeGrafter"/>
</dbReference>
<feature type="compositionally biased region" description="Basic and acidic residues" evidence="1">
    <location>
        <begin position="70"/>
        <end position="91"/>
    </location>
</feature>
<gene>
    <name evidence="3" type="ORF">PENTCL1PPCAC_4335</name>
</gene>
<evidence type="ECO:0000256" key="2">
    <source>
        <dbReference type="SAM" id="Phobius"/>
    </source>
</evidence>
<reference evidence="3" key="1">
    <citation type="submission" date="2023-10" db="EMBL/GenBank/DDBJ databases">
        <title>Genome assembly of Pristionchus species.</title>
        <authorList>
            <person name="Yoshida K."/>
            <person name="Sommer R.J."/>
        </authorList>
    </citation>
    <scope>NUCLEOTIDE SEQUENCE</scope>
    <source>
        <strain evidence="3">RS0144</strain>
    </source>
</reference>
<dbReference type="Gene3D" id="3.40.50.1110">
    <property type="entry name" value="SGNH hydrolase"/>
    <property type="match status" value="1"/>
</dbReference>
<keyword evidence="4" id="KW-1185">Reference proteome</keyword>
<keyword evidence="2" id="KW-0472">Membrane</keyword>
<dbReference type="SUPFAM" id="SSF52266">
    <property type="entry name" value="SGNH hydrolase"/>
    <property type="match status" value="1"/>
</dbReference>
<dbReference type="GO" id="GO:0004620">
    <property type="term" value="F:phospholipase activity"/>
    <property type="evidence" value="ECO:0007669"/>
    <property type="project" value="InterPro"/>
</dbReference>
<feature type="transmembrane region" description="Helical" evidence="2">
    <location>
        <begin position="35"/>
        <end position="53"/>
    </location>
</feature>
<feature type="region of interest" description="Disordered" evidence="1">
    <location>
        <begin position="70"/>
        <end position="92"/>
    </location>
</feature>
<dbReference type="InterPro" id="IPR001087">
    <property type="entry name" value="GDSL"/>
</dbReference>
<keyword evidence="2" id="KW-1133">Transmembrane helix</keyword>
<evidence type="ECO:0000313" key="3">
    <source>
        <dbReference type="EMBL" id="GMS82160.1"/>
    </source>
</evidence>
<accession>A0AAV5SH31</accession>
<proteinExistence type="predicted"/>
<dbReference type="InterPro" id="IPR036514">
    <property type="entry name" value="SGNH_hydro_sf"/>
</dbReference>
<evidence type="ECO:0000256" key="1">
    <source>
        <dbReference type="SAM" id="MobiDB-lite"/>
    </source>
</evidence>